<dbReference type="STRING" id="1437059.A6A05_03630"/>
<evidence type="ECO:0000313" key="4">
    <source>
        <dbReference type="Proteomes" id="UP000078543"/>
    </source>
</evidence>
<proteinExistence type="predicted"/>
<dbReference type="OrthoDB" id="9785737at2"/>
<organism evidence="3 4">
    <name type="scientific">Magnetospirillum moscoviense</name>
    <dbReference type="NCBI Taxonomy" id="1437059"/>
    <lineage>
        <taxon>Bacteria</taxon>
        <taxon>Pseudomonadati</taxon>
        <taxon>Pseudomonadota</taxon>
        <taxon>Alphaproteobacteria</taxon>
        <taxon>Rhodospirillales</taxon>
        <taxon>Rhodospirillaceae</taxon>
        <taxon>Magnetospirillum</taxon>
    </lineage>
</organism>
<dbReference type="PROSITE" id="PS50222">
    <property type="entry name" value="EF_HAND_2"/>
    <property type="match status" value="1"/>
</dbReference>
<feature type="transmembrane region" description="Helical" evidence="1">
    <location>
        <begin position="608"/>
        <end position="631"/>
    </location>
</feature>
<comment type="caution">
    <text evidence="3">The sequence shown here is derived from an EMBL/GenBank/DDBJ whole genome shotgun (WGS) entry which is preliminary data.</text>
</comment>
<keyword evidence="1" id="KW-0472">Membrane</keyword>
<dbReference type="AlphaFoldDB" id="A0A178MGY9"/>
<feature type="transmembrane region" description="Helical" evidence="1">
    <location>
        <begin position="577"/>
        <end position="602"/>
    </location>
</feature>
<feature type="transmembrane region" description="Helical" evidence="1">
    <location>
        <begin position="688"/>
        <end position="708"/>
    </location>
</feature>
<dbReference type="RefSeq" id="WP_068503193.1">
    <property type="nucleotide sequence ID" value="NZ_LWQU01000163.1"/>
</dbReference>
<evidence type="ECO:0000313" key="3">
    <source>
        <dbReference type="EMBL" id="OAN47926.1"/>
    </source>
</evidence>
<evidence type="ECO:0000256" key="1">
    <source>
        <dbReference type="SAM" id="Phobius"/>
    </source>
</evidence>
<dbReference type="Proteomes" id="UP000078543">
    <property type="component" value="Unassembled WGS sequence"/>
</dbReference>
<accession>A0A178MGY9</accession>
<feature type="domain" description="EF-hand" evidence="2">
    <location>
        <begin position="48"/>
        <end position="83"/>
    </location>
</feature>
<keyword evidence="4" id="KW-1185">Reference proteome</keyword>
<evidence type="ECO:0000259" key="2">
    <source>
        <dbReference type="PROSITE" id="PS50222"/>
    </source>
</evidence>
<dbReference type="EMBL" id="LWQU01000163">
    <property type="protein sequence ID" value="OAN47926.1"/>
    <property type="molecule type" value="Genomic_DNA"/>
</dbReference>
<dbReference type="InterPro" id="IPR002048">
    <property type="entry name" value="EF_hand_dom"/>
</dbReference>
<dbReference type="GO" id="GO:0005509">
    <property type="term" value="F:calcium ion binding"/>
    <property type="evidence" value="ECO:0007669"/>
    <property type="project" value="InterPro"/>
</dbReference>
<keyword evidence="1" id="KW-1133">Transmembrane helix</keyword>
<reference evidence="3 4" key="1">
    <citation type="submission" date="2016-04" db="EMBL/GenBank/DDBJ databases">
        <title>Draft genome sequence of freshwater magnetotactic bacteria Magnetospirillum marisnigri SP-1 and Magnetospirillum moscoviense BB-1.</title>
        <authorList>
            <person name="Koziaeva V."/>
            <person name="Dziuba M.V."/>
            <person name="Ivanov T.M."/>
            <person name="Kuznetsov B."/>
            <person name="Grouzdev D.S."/>
        </authorList>
    </citation>
    <scope>NUCLEOTIDE SEQUENCE [LARGE SCALE GENOMIC DNA]</scope>
    <source>
        <strain evidence="3 4">BB-1</strain>
    </source>
</reference>
<sequence>MTSATSSHTWRFFRAGGFDQVRIDSGADLLALDRLDQKLWVALACPAAGIEFDAKALAILDSDKDGRIRAAEILDAVAWLKSVLKDPEELVRPGDELALAAIDETSPEGARVLASARRILSNLGKAGADTIALADTQDTGRIFAQTQFNGDGVIPPEAAEDAETKALIADIVTCLGGVPDRSGATGIDQPMVDSFYGEIEALATWLDQGGAAALAGLGDDSAAAGEALEAVRDKIDGFFLRCNLAAYSDGAAQSVNPAAETFAPLTGLNTADAVALLAPLPLAALSAGAALPLGDGLNPAWVGAVRSFADRVVTPLLGARTHLTEAEWTDIKERFADHAAWRAAKPATRVEQLGNTRVLALKGCTGKALLESLIAQDKALEAEAAAIDAVEKLVVLRLHLYRLVNNFVSFRDFYTRKRKAIFQAGTLFLDSRSAELCVRVDDVTRHAALATLSRIYLVYCECQRRGTNEKMTVMAGFTSGESDQLMVGRNGVFYDRKGHDWDATIVRIVEHPISMRQAFWSPYKQLGRFVGAQVEKMAAARARASEAQMQAQAIGAAASGKAPPPKPAEAPFDVGRFAGIFAAIGLAVGAIGTAIASVITGFLRLPWWQMPLALFGLVLLVSGPSMVIAYMKLRQRSLAPILDATGWAVNARATINIPFGGSLTQVAHLPAGAERSLADPFAERRRPWGLYLLLTLGAAAAAFALWKLGLPASLWPRP</sequence>
<name>A0A178MGY9_9PROT</name>
<gene>
    <name evidence="3" type="ORF">A6A05_03630</name>
</gene>
<protein>
    <recommendedName>
        <fullName evidence="2">EF-hand domain-containing protein</fullName>
    </recommendedName>
</protein>
<keyword evidence="1" id="KW-0812">Transmembrane</keyword>